<gene>
    <name evidence="2" type="ORF">SDC9_158289</name>
</gene>
<feature type="region of interest" description="Disordered" evidence="1">
    <location>
        <begin position="1"/>
        <end position="22"/>
    </location>
</feature>
<dbReference type="AlphaFoldDB" id="A0A645F9M0"/>
<organism evidence="2">
    <name type="scientific">bioreactor metagenome</name>
    <dbReference type="NCBI Taxonomy" id="1076179"/>
    <lineage>
        <taxon>unclassified sequences</taxon>
        <taxon>metagenomes</taxon>
        <taxon>ecological metagenomes</taxon>
    </lineage>
</organism>
<comment type="caution">
    <text evidence="2">The sequence shown here is derived from an EMBL/GenBank/DDBJ whole genome shotgun (WGS) entry which is preliminary data.</text>
</comment>
<reference evidence="2" key="1">
    <citation type="submission" date="2019-08" db="EMBL/GenBank/DDBJ databases">
        <authorList>
            <person name="Kucharzyk K."/>
            <person name="Murdoch R.W."/>
            <person name="Higgins S."/>
            <person name="Loffler F."/>
        </authorList>
    </citation>
    <scope>NUCLEOTIDE SEQUENCE</scope>
</reference>
<protein>
    <submittedName>
        <fullName evidence="2">Uncharacterized protein</fullName>
    </submittedName>
</protein>
<accession>A0A645F9M0</accession>
<name>A0A645F9M0_9ZZZZ</name>
<sequence>MKGFNQRSQKKRVTPRGSLKERRQAFEVFGSRHQGVPQQRIDVCQGQIPHLERGHWCGLPAQVLHNLQKRTRRVSFVIPIRSEHQQIAERRVDLEVSKHRQ</sequence>
<evidence type="ECO:0000256" key="1">
    <source>
        <dbReference type="SAM" id="MobiDB-lite"/>
    </source>
</evidence>
<dbReference type="EMBL" id="VSSQ01057180">
    <property type="protein sequence ID" value="MPN10991.1"/>
    <property type="molecule type" value="Genomic_DNA"/>
</dbReference>
<proteinExistence type="predicted"/>
<evidence type="ECO:0000313" key="2">
    <source>
        <dbReference type="EMBL" id="MPN10991.1"/>
    </source>
</evidence>